<keyword evidence="1" id="KW-0677">Repeat</keyword>
<dbReference type="CDD" id="cd00051">
    <property type="entry name" value="EFh"/>
    <property type="match status" value="1"/>
</dbReference>
<dbReference type="PANTHER" id="PTHR23048:SF0">
    <property type="entry name" value="CALMODULIN LIKE 3"/>
    <property type="match status" value="1"/>
</dbReference>
<dbReference type="EMBL" id="CALNXI010000492">
    <property type="protein sequence ID" value="CAH3028134.1"/>
    <property type="molecule type" value="Genomic_DNA"/>
</dbReference>
<organism evidence="4 5">
    <name type="scientific">Porites evermanni</name>
    <dbReference type="NCBI Taxonomy" id="104178"/>
    <lineage>
        <taxon>Eukaryota</taxon>
        <taxon>Metazoa</taxon>
        <taxon>Cnidaria</taxon>
        <taxon>Anthozoa</taxon>
        <taxon>Hexacorallia</taxon>
        <taxon>Scleractinia</taxon>
        <taxon>Fungiina</taxon>
        <taxon>Poritidae</taxon>
        <taxon>Porites</taxon>
    </lineage>
</organism>
<protein>
    <recommendedName>
        <fullName evidence="3">EF-hand domain-containing protein</fullName>
    </recommendedName>
</protein>
<gene>
    <name evidence="4" type="ORF">PEVE_00033226</name>
</gene>
<dbReference type="PANTHER" id="PTHR23048">
    <property type="entry name" value="MYOSIN LIGHT CHAIN 1, 3"/>
    <property type="match status" value="1"/>
</dbReference>
<keyword evidence="5" id="KW-1185">Reference proteome</keyword>
<evidence type="ECO:0000259" key="3">
    <source>
        <dbReference type="PROSITE" id="PS50222"/>
    </source>
</evidence>
<dbReference type="Gene3D" id="1.10.238.10">
    <property type="entry name" value="EF-hand"/>
    <property type="match status" value="2"/>
</dbReference>
<evidence type="ECO:0000313" key="4">
    <source>
        <dbReference type="EMBL" id="CAH3028134.1"/>
    </source>
</evidence>
<sequence>LLEYRDAFYLFDQDENGYITSKELHDIMRTLGFNVNEQELQQIILNVDYDNDGVLNFEEYIQLMEQQKTVDEREDDIVQAFCVFDSESNGYIESADLRELLENMHWDISAEELKDLIISSNLQQDQKIDIEEFAWLVDPKGLPSQDKKETMKIFDRNAR</sequence>
<dbReference type="SMART" id="SM00054">
    <property type="entry name" value="EFh"/>
    <property type="match status" value="3"/>
</dbReference>
<accession>A0ABN8MG40</accession>
<dbReference type="InterPro" id="IPR050230">
    <property type="entry name" value="CALM/Myosin/TropC-like"/>
</dbReference>
<proteinExistence type="predicted"/>
<feature type="domain" description="EF-hand" evidence="3">
    <location>
        <begin position="72"/>
        <end position="107"/>
    </location>
</feature>
<name>A0ABN8MG40_9CNID</name>
<dbReference type="PROSITE" id="PS00018">
    <property type="entry name" value="EF_HAND_1"/>
    <property type="match status" value="2"/>
</dbReference>
<feature type="non-terminal residue" evidence="4">
    <location>
        <position position="1"/>
    </location>
</feature>
<evidence type="ECO:0000313" key="5">
    <source>
        <dbReference type="Proteomes" id="UP001159427"/>
    </source>
</evidence>
<dbReference type="PROSITE" id="PS50222">
    <property type="entry name" value="EF_HAND_2"/>
    <property type="match status" value="3"/>
</dbReference>
<dbReference type="InterPro" id="IPR011992">
    <property type="entry name" value="EF-hand-dom_pair"/>
</dbReference>
<evidence type="ECO:0000256" key="2">
    <source>
        <dbReference type="ARBA" id="ARBA00022837"/>
    </source>
</evidence>
<feature type="domain" description="EF-hand" evidence="3">
    <location>
        <begin position="1"/>
        <end position="34"/>
    </location>
</feature>
<keyword evidence="2" id="KW-0106">Calcium</keyword>
<reference evidence="4 5" key="1">
    <citation type="submission" date="2022-05" db="EMBL/GenBank/DDBJ databases">
        <authorList>
            <consortium name="Genoscope - CEA"/>
            <person name="William W."/>
        </authorList>
    </citation>
    <scope>NUCLEOTIDE SEQUENCE [LARGE SCALE GENOMIC DNA]</scope>
</reference>
<dbReference type="Pfam" id="PF13499">
    <property type="entry name" value="EF-hand_7"/>
    <property type="match status" value="2"/>
</dbReference>
<dbReference type="Proteomes" id="UP001159427">
    <property type="component" value="Unassembled WGS sequence"/>
</dbReference>
<dbReference type="InterPro" id="IPR018247">
    <property type="entry name" value="EF_Hand_1_Ca_BS"/>
</dbReference>
<feature type="domain" description="EF-hand" evidence="3">
    <location>
        <begin position="35"/>
        <end position="70"/>
    </location>
</feature>
<evidence type="ECO:0000256" key="1">
    <source>
        <dbReference type="ARBA" id="ARBA00022737"/>
    </source>
</evidence>
<comment type="caution">
    <text evidence="4">The sequence shown here is derived from an EMBL/GenBank/DDBJ whole genome shotgun (WGS) entry which is preliminary data.</text>
</comment>
<dbReference type="InterPro" id="IPR002048">
    <property type="entry name" value="EF_hand_dom"/>
</dbReference>
<dbReference type="SUPFAM" id="SSF47473">
    <property type="entry name" value="EF-hand"/>
    <property type="match status" value="1"/>
</dbReference>